<feature type="chain" id="PRO_5045530786" evidence="1">
    <location>
        <begin position="21"/>
        <end position="324"/>
    </location>
</feature>
<dbReference type="InterPro" id="IPR035940">
    <property type="entry name" value="CAP_sf"/>
</dbReference>
<dbReference type="Proteomes" id="UP001386437">
    <property type="component" value="Unassembled WGS sequence"/>
</dbReference>
<dbReference type="EMBL" id="JACFYJ010000021">
    <property type="protein sequence ID" value="MEI5998509.1"/>
    <property type="molecule type" value="Genomic_DNA"/>
</dbReference>
<sequence length="324" mass="32934">MKSSKLALTAVSIAAAMALAACGGGGGGGSTAAAPSTPASSPTAGNLTTPQYAADSAQLAAFNLLNQQRQQCGFPALQDNSLLDQAAVGHAQYLGQNGGAITDDEVPGKPGFIGVTYVDRAAHFNYSDSFIGGVSAGYYTNAKLTETQYGQQLVYGWLSGVYHIGVGVWPASAIGIGTNETSFNGFPEVQGSMTLAHQQTIPGNMPLTYPCQGVTGVAYSSGGETPTPPNTSGNWGTPIAVAGNVTDKVVLTAGTVTDTSGTVTTLQLLNSSTDPNHLVLAYEAVAYPATPLLPNTTYTVSLTGTINGTAFSRSFSFTTGNIIG</sequence>
<evidence type="ECO:0000256" key="1">
    <source>
        <dbReference type="SAM" id="SignalP"/>
    </source>
</evidence>
<accession>A0ABU8IS91</accession>
<reference evidence="2 3" key="1">
    <citation type="journal article" date="2022" name="Arch. Microbiol.">
        <title>Paraburkholderia bengalensis sp. nov. isolated from roots of Oryza sativa, IR64.</title>
        <authorList>
            <person name="Nag P."/>
            <person name="Mondal N."/>
            <person name="Sarkar J."/>
            <person name="Das S."/>
        </authorList>
    </citation>
    <scope>NUCLEOTIDE SEQUENCE [LARGE SCALE GENOMIC DNA]</scope>
    <source>
        <strain evidence="2 3">IR64_4_BI</strain>
    </source>
</reference>
<evidence type="ECO:0000313" key="3">
    <source>
        <dbReference type="Proteomes" id="UP001386437"/>
    </source>
</evidence>
<comment type="caution">
    <text evidence="2">The sequence shown here is derived from an EMBL/GenBank/DDBJ whole genome shotgun (WGS) entry which is preliminary data.</text>
</comment>
<keyword evidence="3" id="KW-1185">Reference proteome</keyword>
<gene>
    <name evidence="2" type="ORF">H3V53_15210</name>
</gene>
<name>A0ABU8IS91_9BURK</name>
<evidence type="ECO:0000313" key="2">
    <source>
        <dbReference type="EMBL" id="MEI5998509.1"/>
    </source>
</evidence>
<dbReference type="PROSITE" id="PS51257">
    <property type="entry name" value="PROKAR_LIPOPROTEIN"/>
    <property type="match status" value="1"/>
</dbReference>
<keyword evidence="1" id="KW-0732">Signal</keyword>
<feature type="signal peptide" evidence="1">
    <location>
        <begin position="1"/>
        <end position="20"/>
    </location>
</feature>
<proteinExistence type="predicted"/>
<protein>
    <submittedName>
        <fullName evidence="2">CAP domain-containing protein</fullName>
    </submittedName>
</protein>
<dbReference type="Gene3D" id="3.40.33.10">
    <property type="entry name" value="CAP"/>
    <property type="match status" value="1"/>
</dbReference>
<dbReference type="RefSeq" id="WP_336598656.1">
    <property type="nucleotide sequence ID" value="NZ_JACFYJ010000021.1"/>
</dbReference>
<organism evidence="2 3">
    <name type="scientific">Paraburkholderia bengalensis</name>
    <dbReference type="NCBI Taxonomy" id="2747562"/>
    <lineage>
        <taxon>Bacteria</taxon>
        <taxon>Pseudomonadati</taxon>
        <taxon>Pseudomonadota</taxon>
        <taxon>Betaproteobacteria</taxon>
        <taxon>Burkholderiales</taxon>
        <taxon>Burkholderiaceae</taxon>
        <taxon>Paraburkholderia</taxon>
    </lineage>
</organism>